<sequence length="64" mass="7405">MEKSLVPDEVKKFIRAVLLSEQGGVPVRRLCMDYRNLIGHVLDWRGLGFTRLEDFVKAMPDVCR</sequence>
<accession>C3ZPI5</accession>
<dbReference type="AlphaFoldDB" id="C3ZPI5"/>
<protein>
    <recommendedName>
        <fullName evidence="1">HTH OST-type domain-containing protein</fullName>
    </recommendedName>
</protein>
<evidence type="ECO:0000259" key="1">
    <source>
        <dbReference type="PROSITE" id="PS51644"/>
    </source>
</evidence>
<dbReference type="Pfam" id="PF12872">
    <property type="entry name" value="OST-HTH"/>
    <property type="match status" value="1"/>
</dbReference>
<dbReference type="Gene3D" id="3.30.420.610">
    <property type="entry name" value="LOTUS domain-like"/>
    <property type="match status" value="1"/>
</dbReference>
<dbReference type="InParanoid" id="C3ZPI5"/>
<dbReference type="InterPro" id="IPR025605">
    <property type="entry name" value="OST-HTH/LOTUS_dom"/>
</dbReference>
<organism>
    <name type="scientific">Branchiostoma floridae</name>
    <name type="common">Florida lancelet</name>
    <name type="synonym">Amphioxus</name>
    <dbReference type="NCBI Taxonomy" id="7739"/>
    <lineage>
        <taxon>Eukaryota</taxon>
        <taxon>Metazoa</taxon>
        <taxon>Chordata</taxon>
        <taxon>Cephalochordata</taxon>
        <taxon>Leptocardii</taxon>
        <taxon>Amphioxiformes</taxon>
        <taxon>Branchiostomatidae</taxon>
        <taxon>Branchiostoma</taxon>
    </lineage>
</organism>
<proteinExistence type="predicted"/>
<feature type="domain" description="HTH OST-type" evidence="1">
    <location>
        <begin position="6"/>
        <end position="64"/>
    </location>
</feature>
<gene>
    <name evidence="2" type="ORF">BRAFLDRAFT_232620</name>
</gene>
<dbReference type="InterPro" id="IPR041966">
    <property type="entry name" value="LOTUS-like"/>
</dbReference>
<reference evidence="2" key="1">
    <citation type="journal article" date="2008" name="Nature">
        <title>The amphioxus genome and the evolution of the chordate karyotype.</title>
        <authorList>
            <consortium name="US DOE Joint Genome Institute (JGI-PGF)"/>
            <person name="Putnam N.H."/>
            <person name="Butts T."/>
            <person name="Ferrier D.E.K."/>
            <person name="Furlong R.F."/>
            <person name="Hellsten U."/>
            <person name="Kawashima T."/>
            <person name="Robinson-Rechavi M."/>
            <person name="Shoguchi E."/>
            <person name="Terry A."/>
            <person name="Yu J.-K."/>
            <person name="Benito-Gutierrez E.L."/>
            <person name="Dubchak I."/>
            <person name="Garcia-Fernandez J."/>
            <person name="Gibson-Brown J.J."/>
            <person name="Grigoriev I.V."/>
            <person name="Horton A.C."/>
            <person name="de Jong P.J."/>
            <person name="Jurka J."/>
            <person name="Kapitonov V.V."/>
            <person name="Kohara Y."/>
            <person name="Kuroki Y."/>
            <person name="Lindquist E."/>
            <person name="Lucas S."/>
            <person name="Osoegawa K."/>
            <person name="Pennacchio L.A."/>
            <person name="Salamov A.A."/>
            <person name="Satou Y."/>
            <person name="Sauka-Spengler T."/>
            <person name="Schmutz J."/>
            <person name="Shin-I T."/>
            <person name="Toyoda A."/>
            <person name="Bronner-Fraser M."/>
            <person name="Fujiyama A."/>
            <person name="Holland L.Z."/>
            <person name="Holland P.W.H."/>
            <person name="Satoh N."/>
            <person name="Rokhsar D.S."/>
        </authorList>
    </citation>
    <scope>NUCLEOTIDE SEQUENCE [LARGE SCALE GENOMIC DNA]</scope>
    <source>
        <strain evidence="2">S238N-H82</strain>
        <tissue evidence="2">Testes</tissue>
    </source>
</reference>
<dbReference type="EMBL" id="GG666657">
    <property type="protein sequence ID" value="EEN45554.1"/>
    <property type="molecule type" value="Genomic_DNA"/>
</dbReference>
<evidence type="ECO:0000313" key="2">
    <source>
        <dbReference type="EMBL" id="EEN45554.1"/>
    </source>
</evidence>
<name>C3ZPI5_BRAFL</name>
<dbReference type="PROSITE" id="PS51644">
    <property type="entry name" value="HTH_OST"/>
    <property type="match status" value="1"/>
</dbReference>